<accession>A0A0E2BCK2</accession>
<organism evidence="1 2">
    <name type="scientific">Leptospira santarosai str. MOR084</name>
    <dbReference type="NCBI Taxonomy" id="1049984"/>
    <lineage>
        <taxon>Bacteria</taxon>
        <taxon>Pseudomonadati</taxon>
        <taxon>Spirochaetota</taxon>
        <taxon>Spirochaetia</taxon>
        <taxon>Leptospirales</taxon>
        <taxon>Leptospiraceae</taxon>
        <taxon>Leptospira</taxon>
    </lineage>
</organism>
<dbReference type="AlphaFoldDB" id="A0A0E2BCK2"/>
<dbReference type="RefSeq" id="WP_004485064.1">
    <property type="nucleotide sequence ID" value="NZ_AHON02000063.1"/>
</dbReference>
<sequence length="239" mass="26943">MKRPLTGNLNCSPENGLDDVPRVNTEVLDTMILGRCKHRYHGGYPAGFLERARLLLVGGDKNASIWHIPGGRAAEYNGIRGGVHLTGYGINDLTIDLDPNVNPDLCLDVRYLRSHFIPQGDRTLLFVPPNQESDLFQFYTKEPQHPNVRGFFRPKGIIIDRPYDDENADRYAPGKLVLPNLNQLLIDCLELVDVGSLVGVLDFQWPNPSPSAQFEEVSVYSVGTGRGCRARWFTIWRKR</sequence>
<comment type="caution">
    <text evidence="1">The sequence shown here is derived from an EMBL/GenBank/DDBJ whole genome shotgun (WGS) entry which is preliminary data.</text>
</comment>
<proteinExistence type="predicted"/>
<gene>
    <name evidence="1" type="ORF">LEP1GSC179_3038</name>
</gene>
<dbReference type="Proteomes" id="UP000006329">
    <property type="component" value="Unassembled WGS sequence"/>
</dbReference>
<name>A0A0E2BCK2_9LEPT</name>
<reference evidence="1" key="1">
    <citation type="submission" date="2012-10" db="EMBL/GenBank/DDBJ databases">
        <authorList>
            <person name="Harkins D.M."/>
            <person name="Durkin A.S."/>
            <person name="Brinkac L.M."/>
            <person name="Haft D.H."/>
            <person name="Selengut J.D."/>
            <person name="Sanka R."/>
            <person name="DePew J."/>
            <person name="Purushe J."/>
            <person name="Matthias M.A."/>
            <person name="Vinetz J.M."/>
            <person name="Sutton G.G."/>
            <person name="Nierman W.C."/>
            <person name="Fouts D.E."/>
        </authorList>
    </citation>
    <scope>NUCLEOTIDE SEQUENCE [LARGE SCALE GENOMIC DNA]</scope>
    <source>
        <strain evidence="1">MOR084</strain>
    </source>
</reference>
<evidence type="ECO:0000313" key="2">
    <source>
        <dbReference type="Proteomes" id="UP000006329"/>
    </source>
</evidence>
<keyword evidence="2" id="KW-1185">Reference proteome</keyword>
<evidence type="ECO:0000313" key="1">
    <source>
        <dbReference type="EMBL" id="EKO32645.1"/>
    </source>
</evidence>
<dbReference type="EMBL" id="AHON02000063">
    <property type="protein sequence ID" value="EKO32645.1"/>
    <property type="molecule type" value="Genomic_DNA"/>
</dbReference>
<protein>
    <submittedName>
        <fullName evidence="1">Uncharacterized protein</fullName>
    </submittedName>
</protein>